<proteinExistence type="predicted"/>
<evidence type="ECO:0000313" key="2">
    <source>
        <dbReference type="Proteomes" id="UP000050417"/>
    </source>
</evidence>
<protein>
    <submittedName>
        <fullName evidence="1">Uncharacterized protein</fullName>
    </submittedName>
</protein>
<organism evidence="1 2">
    <name type="scientific">Ornatilinea apprima</name>
    <dbReference type="NCBI Taxonomy" id="1134406"/>
    <lineage>
        <taxon>Bacteria</taxon>
        <taxon>Bacillati</taxon>
        <taxon>Chloroflexota</taxon>
        <taxon>Anaerolineae</taxon>
        <taxon>Anaerolineales</taxon>
        <taxon>Anaerolineaceae</taxon>
        <taxon>Ornatilinea</taxon>
    </lineage>
</organism>
<evidence type="ECO:0000313" key="1">
    <source>
        <dbReference type="EMBL" id="KPL79929.1"/>
    </source>
</evidence>
<name>A0A0P6YD34_9CHLR</name>
<dbReference type="Proteomes" id="UP000050417">
    <property type="component" value="Unassembled WGS sequence"/>
</dbReference>
<dbReference type="AlphaFoldDB" id="A0A0P6YD34"/>
<accession>A0A0P6YD34</accession>
<dbReference type="EMBL" id="LGCL01000008">
    <property type="protein sequence ID" value="KPL79929.1"/>
    <property type="molecule type" value="Genomic_DNA"/>
</dbReference>
<gene>
    <name evidence="1" type="ORF">ADN00_02080</name>
</gene>
<reference evidence="1 2" key="1">
    <citation type="submission" date="2015-07" db="EMBL/GenBank/DDBJ databases">
        <title>Genome sequence of Ornatilinea apprima DSM 23815.</title>
        <authorList>
            <person name="Hemp J."/>
            <person name="Ward L.M."/>
            <person name="Pace L.A."/>
            <person name="Fischer W.W."/>
        </authorList>
    </citation>
    <scope>NUCLEOTIDE SEQUENCE [LARGE SCALE GENOMIC DNA]</scope>
    <source>
        <strain evidence="1 2">P3M-1</strain>
    </source>
</reference>
<comment type="caution">
    <text evidence="1">The sequence shown here is derived from an EMBL/GenBank/DDBJ whole genome shotgun (WGS) entry which is preliminary data.</text>
</comment>
<keyword evidence="2" id="KW-1185">Reference proteome</keyword>
<dbReference type="STRING" id="1134406.ADN00_02080"/>
<sequence length="82" mass="8901">MGTGLLKQGELFFALCGRAAGKFSGQTAWIAKPMEMSKVVQTGVCSIVRHSRRKSAPQVLIISFLRQKRSGGARHKPDLVSS</sequence>